<gene>
    <name evidence="5" type="ORF">MERR_LOCUS45803</name>
</gene>
<dbReference type="SUPFAM" id="SSF48264">
    <property type="entry name" value="Cytochrome P450"/>
    <property type="match status" value="1"/>
</dbReference>
<name>A0A6D2KZ33_9BRAS</name>
<evidence type="ECO:0000313" key="6">
    <source>
        <dbReference type="Proteomes" id="UP000467841"/>
    </source>
</evidence>
<dbReference type="GO" id="GO:0004497">
    <property type="term" value="F:monooxygenase activity"/>
    <property type="evidence" value="ECO:0007669"/>
    <property type="project" value="UniProtKB-KW"/>
</dbReference>
<dbReference type="Gene3D" id="1.10.630.10">
    <property type="entry name" value="Cytochrome P450"/>
    <property type="match status" value="2"/>
</dbReference>
<dbReference type="Pfam" id="PF00067">
    <property type="entry name" value="p450"/>
    <property type="match status" value="2"/>
</dbReference>
<keyword evidence="4" id="KW-0560">Oxidoreductase</keyword>
<organism evidence="5 6">
    <name type="scientific">Microthlaspi erraticum</name>
    <dbReference type="NCBI Taxonomy" id="1685480"/>
    <lineage>
        <taxon>Eukaryota</taxon>
        <taxon>Viridiplantae</taxon>
        <taxon>Streptophyta</taxon>
        <taxon>Embryophyta</taxon>
        <taxon>Tracheophyta</taxon>
        <taxon>Spermatophyta</taxon>
        <taxon>Magnoliopsida</taxon>
        <taxon>eudicotyledons</taxon>
        <taxon>Gunneridae</taxon>
        <taxon>Pentapetalae</taxon>
        <taxon>rosids</taxon>
        <taxon>malvids</taxon>
        <taxon>Brassicales</taxon>
        <taxon>Brassicaceae</taxon>
        <taxon>Coluteocarpeae</taxon>
        <taxon>Microthlaspi</taxon>
    </lineage>
</organism>
<keyword evidence="6" id="KW-1185">Reference proteome</keyword>
<dbReference type="PANTHER" id="PTHR47955">
    <property type="entry name" value="CYTOCHROME P450 FAMILY 71 PROTEIN"/>
    <property type="match status" value="1"/>
</dbReference>
<dbReference type="InterPro" id="IPR036396">
    <property type="entry name" value="Cyt_P450_sf"/>
</dbReference>
<sequence length="340" mass="39064">MLLHFGRVPVLVVSSAEVAYDVMKTHDLKFANRLKTKAVNIIMNSGRDVAFSSYGEYWRQLKSVCTVHLLGKKMVKSFEKVREDEVKAMMDRVEKGSSFSLPVNLSEFLLDMSNSVVCRIAMGRKYSREEKTGDFENNMRKIVELLGAFPVGDYIPGLAWVDKIRGLDCKMEQVSNSFMEFLERVVQEHVDHEGYFLRRDINDFHDPRLGNDTSYKTSKLYEKAPRRDQNVFINAWVIHRDTTTWGPDAEEFRPERHLDVPLGFQGQDFKYIPFGSGRRLCPGIGFGLALIEVTLANLVNRFNWRVETRPSGDDDEYYLAETTGIEVCRKFPLIAFPSSS</sequence>
<accession>A0A6D2KZ33</accession>
<dbReference type="PANTHER" id="PTHR47955:SF15">
    <property type="entry name" value="CYTOCHROME P450 71A2-LIKE"/>
    <property type="match status" value="1"/>
</dbReference>
<dbReference type="GO" id="GO:0020037">
    <property type="term" value="F:heme binding"/>
    <property type="evidence" value="ECO:0007669"/>
    <property type="project" value="InterPro"/>
</dbReference>
<evidence type="ECO:0000256" key="3">
    <source>
        <dbReference type="ARBA" id="ARBA00023004"/>
    </source>
</evidence>
<dbReference type="EMBL" id="CACVBM020001729">
    <property type="protein sequence ID" value="CAA7058567.1"/>
    <property type="molecule type" value="Genomic_DNA"/>
</dbReference>
<evidence type="ECO:0000256" key="2">
    <source>
        <dbReference type="ARBA" id="ARBA00022723"/>
    </source>
</evidence>
<dbReference type="PROSITE" id="PS00086">
    <property type="entry name" value="CYTOCHROME_P450"/>
    <property type="match status" value="1"/>
</dbReference>
<keyword evidence="4" id="KW-0349">Heme</keyword>
<evidence type="ECO:0000313" key="5">
    <source>
        <dbReference type="EMBL" id="CAA7058567.1"/>
    </source>
</evidence>
<keyword evidence="3 4" id="KW-0408">Iron</keyword>
<dbReference type="OrthoDB" id="1470350at2759"/>
<dbReference type="InterPro" id="IPR001128">
    <property type="entry name" value="Cyt_P450"/>
</dbReference>
<protein>
    <recommendedName>
        <fullName evidence="7">Cytochrome P450</fullName>
    </recommendedName>
</protein>
<evidence type="ECO:0008006" key="7">
    <source>
        <dbReference type="Google" id="ProtNLM"/>
    </source>
</evidence>
<keyword evidence="2 4" id="KW-0479">Metal-binding</keyword>
<dbReference type="GO" id="GO:0016705">
    <property type="term" value="F:oxidoreductase activity, acting on paired donors, with incorporation or reduction of molecular oxygen"/>
    <property type="evidence" value="ECO:0007669"/>
    <property type="project" value="InterPro"/>
</dbReference>
<comment type="caution">
    <text evidence="5">The sequence shown here is derived from an EMBL/GenBank/DDBJ whole genome shotgun (WGS) entry which is preliminary data.</text>
</comment>
<dbReference type="InterPro" id="IPR017972">
    <property type="entry name" value="Cyt_P450_CS"/>
</dbReference>
<dbReference type="AlphaFoldDB" id="A0A6D2KZ33"/>
<comment type="similarity">
    <text evidence="1 4">Belongs to the cytochrome P450 family.</text>
</comment>
<proteinExistence type="inferred from homology"/>
<evidence type="ECO:0000256" key="1">
    <source>
        <dbReference type="ARBA" id="ARBA00010617"/>
    </source>
</evidence>
<dbReference type="GO" id="GO:0005506">
    <property type="term" value="F:iron ion binding"/>
    <property type="evidence" value="ECO:0007669"/>
    <property type="project" value="InterPro"/>
</dbReference>
<evidence type="ECO:0000256" key="4">
    <source>
        <dbReference type="RuleBase" id="RU000461"/>
    </source>
</evidence>
<keyword evidence="4" id="KW-0503">Monooxygenase</keyword>
<dbReference type="Proteomes" id="UP000467841">
    <property type="component" value="Unassembled WGS sequence"/>
</dbReference>
<reference evidence="5" key="1">
    <citation type="submission" date="2020-01" db="EMBL/GenBank/DDBJ databases">
        <authorList>
            <person name="Mishra B."/>
        </authorList>
    </citation>
    <scope>NUCLEOTIDE SEQUENCE [LARGE SCALE GENOMIC DNA]</scope>
</reference>